<feature type="region of interest" description="Disordered" evidence="1">
    <location>
        <begin position="69"/>
        <end position="115"/>
    </location>
</feature>
<organism evidence="2">
    <name type="scientific">Phaffia rhodozyma</name>
    <name type="common">Yeast</name>
    <name type="synonym">Xanthophyllomyces dendrorhous</name>
    <dbReference type="NCBI Taxonomy" id="264483"/>
    <lineage>
        <taxon>Eukaryota</taxon>
        <taxon>Fungi</taxon>
        <taxon>Dikarya</taxon>
        <taxon>Basidiomycota</taxon>
        <taxon>Agaricomycotina</taxon>
        <taxon>Tremellomycetes</taxon>
        <taxon>Cystofilobasidiales</taxon>
        <taxon>Mrakiaceae</taxon>
        <taxon>Phaffia</taxon>
    </lineage>
</organism>
<evidence type="ECO:0000256" key="1">
    <source>
        <dbReference type="SAM" id="MobiDB-lite"/>
    </source>
</evidence>
<dbReference type="AlphaFoldDB" id="A0A0F7SKZ6"/>
<accession>A0A0F7SKZ6</accession>
<protein>
    <submittedName>
        <fullName evidence="2">Uncharacterized protein</fullName>
    </submittedName>
</protein>
<sequence length="115" mass="12625">MVSHQCQVAQWKRAGLITRRSPDRDGPWQHCLFARFPSVFSLAPVRPSVLEACKPAAWCHRLYGQPAGRSTYPLGTEPPGKRPISSGAVSTWLDRGGHAHTGQTGRTDSDPHNGR</sequence>
<name>A0A0F7SKZ6_PHARH</name>
<evidence type="ECO:0000313" key="2">
    <source>
        <dbReference type="EMBL" id="CDZ98328.1"/>
    </source>
</evidence>
<reference evidence="2" key="1">
    <citation type="submission" date="2014-08" db="EMBL/GenBank/DDBJ databases">
        <authorList>
            <person name="Sharma Rahul"/>
            <person name="Thines Marco"/>
        </authorList>
    </citation>
    <scope>NUCLEOTIDE SEQUENCE</scope>
</reference>
<dbReference type="EMBL" id="LN483330">
    <property type="protein sequence ID" value="CDZ98328.1"/>
    <property type="molecule type" value="Genomic_DNA"/>
</dbReference>
<proteinExistence type="predicted"/>